<dbReference type="EMBL" id="JACHFR010000002">
    <property type="protein sequence ID" value="MBB5218585.1"/>
    <property type="molecule type" value="Genomic_DNA"/>
</dbReference>
<dbReference type="CDD" id="cd14726">
    <property type="entry name" value="TraB_PrgY-like"/>
    <property type="match status" value="1"/>
</dbReference>
<dbReference type="NCBIfam" id="TIGR00261">
    <property type="entry name" value="traB"/>
    <property type="match status" value="1"/>
</dbReference>
<feature type="transmembrane region" description="Helical" evidence="1">
    <location>
        <begin position="304"/>
        <end position="329"/>
    </location>
</feature>
<evidence type="ECO:0000256" key="1">
    <source>
        <dbReference type="SAM" id="Phobius"/>
    </source>
</evidence>
<dbReference type="Pfam" id="PF01963">
    <property type="entry name" value="TraB_PrgY_gumN"/>
    <property type="match status" value="1"/>
</dbReference>
<dbReference type="InterPro" id="IPR002816">
    <property type="entry name" value="TraB/PrgY/GumN_fam"/>
</dbReference>
<feature type="transmembrane region" description="Helical" evidence="1">
    <location>
        <begin position="272"/>
        <end position="292"/>
    </location>
</feature>
<keyword evidence="3" id="KW-1185">Reference proteome</keyword>
<proteinExistence type="predicted"/>
<dbReference type="InterPro" id="IPR046345">
    <property type="entry name" value="TraB_PrgY-like"/>
</dbReference>
<protein>
    <submittedName>
        <fullName evidence="2">Pheromone shutdown-related protein TraB</fullName>
    </submittedName>
</protein>
<comment type="caution">
    <text evidence="2">The sequence shown here is derived from an EMBL/GenBank/DDBJ whole genome shotgun (WGS) entry which is preliminary data.</text>
</comment>
<keyword evidence="1" id="KW-1133">Transmembrane helix</keyword>
<reference evidence="2 3" key="1">
    <citation type="submission" date="2020-08" db="EMBL/GenBank/DDBJ databases">
        <title>Genomic Encyclopedia of Type Strains, Phase IV (KMG-IV): sequencing the most valuable type-strain genomes for metagenomic binning, comparative biology and taxonomic classification.</title>
        <authorList>
            <person name="Goeker M."/>
        </authorList>
    </citation>
    <scope>NUCLEOTIDE SEQUENCE [LARGE SCALE GENOMIC DNA]</scope>
    <source>
        <strain evidence="2 3">DSM 103679</strain>
    </source>
</reference>
<keyword evidence="1" id="KW-0472">Membrane</keyword>
<evidence type="ECO:0000313" key="2">
    <source>
        <dbReference type="EMBL" id="MBB5218585.1"/>
    </source>
</evidence>
<gene>
    <name evidence="2" type="ORF">HNP77_000954</name>
</gene>
<dbReference type="PANTHER" id="PTHR21530:SF7">
    <property type="entry name" value="TRAB DOMAIN-CONTAINING PROTEIN"/>
    <property type="match status" value="1"/>
</dbReference>
<feature type="transmembrane region" description="Helical" evidence="1">
    <location>
        <begin position="384"/>
        <end position="408"/>
    </location>
</feature>
<keyword evidence="1" id="KW-0812">Transmembrane</keyword>
<name>A0A840SCT3_9SPIR</name>
<dbReference type="PANTHER" id="PTHR21530">
    <property type="entry name" value="PHEROMONE SHUTDOWN PROTEIN"/>
    <property type="match status" value="1"/>
</dbReference>
<dbReference type="InterPro" id="IPR005230">
    <property type="entry name" value="TraB_bac"/>
</dbReference>
<organism evidence="2 3">
    <name type="scientific">Treponema rectale</name>
    <dbReference type="NCBI Taxonomy" id="744512"/>
    <lineage>
        <taxon>Bacteria</taxon>
        <taxon>Pseudomonadati</taxon>
        <taxon>Spirochaetota</taxon>
        <taxon>Spirochaetia</taxon>
        <taxon>Spirochaetales</taxon>
        <taxon>Treponemataceae</taxon>
        <taxon>Treponema</taxon>
    </lineage>
</organism>
<sequence>MNEEYGTDMEENKTDNKMNTATQKFLTFGDRQIILVGTAHVSAESIEEVKAAVRENNPDNVAIELDEKRLASIEDPDSWRKMDIVQVLKNKMGFLMLANIILAGYQKRMGEGTGVKPGEEMAAAIHAAKEAGIPQTMVDRPIGVTLKRAWSKNSLWGKCKLLATLLGTAFVSDDEDATPEKIEELKKNNEMDSLMKELSGYLPVVKEVLIDERDRYLASKIWECKGNRVLAVLGAGHLPGVQACLEKLAEGKISSDCSDIDSAPKKTAAAKISMWFIPLLIIALIAAGFYFGGKSKGWDMLSAWVIWNGALAGIGAAVALAHPLVILISIIGAPVTSLCPFVGIGLVAGLLQAVLKKPAVLDMENLQQDASSVRGFYKNRILRVLLVFFLSSLGSSIGTFAAGASLVASVTTFFNKIVSWIKGIF</sequence>
<dbReference type="AlphaFoldDB" id="A0A840SCT3"/>
<feature type="transmembrane region" description="Helical" evidence="1">
    <location>
        <begin position="335"/>
        <end position="355"/>
    </location>
</feature>
<dbReference type="Proteomes" id="UP000578697">
    <property type="component" value="Unassembled WGS sequence"/>
</dbReference>
<accession>A0A840SCT3</accession>
<evidence type="ECO:0000313" key="3">
    <source>
        <dbReference type="Proteomes" id="UP000578697"/>
    </source>
</evidence>